<accession>A0ABW1S4G2</accession>
<proteinExistence type="predicted"/>
<evidence type="ECO:0008006" key="4">
    <source>
        <dbReference type="Google" id="ProtNLM"/>
    </source>
</evidence>
<protein>
    <recommendedName>
        <fullName evidence="4">Lipoprotein</fullName>
    </recommendedName>
</protein>
<dbReference type="RefSeq" id="WP_377374101.1">
    <property type="nucleotide sequence ID" value="NZ_JBHSSW010000001.1"/>
</dbReference>
<sequence>MRLFLASAICAATIPFISIAEACTCPPYPDAAAHAGQFDFVALGHVEEVYTLQDPELAARFAYELAYNEALTLYMLDVEAGDDTRTLREFEEDYQAENPPRPFQFMGSGYSTLTRITISNVLKGEETSQIYVHSAPPGSPSCGMNYRPDTDMVVLTGYRYGKHGAWMCSIPMFSKEAYEAALSEAEAAPSEEETTPSEE</sequence>
<evidence type="ECO:0000313" key="2">
    <source>
        <dbReference type="EMBL" id="MFC6196557.1"/>
    </source>
</evidence>
<name>A0ABW1S4G2_9PROT</name>
<gene>
    <name evidence="2" type="ORF">ACFQDM_00630</name>
</gene>
<comment type="caution">
    <text evidence="2">The sequence shown here is derived from an EMBL/GenBank/DDBJ whole genome shotgun (WGS) entry which is preliminary data.</text>
</comment>
<reference evidence="3" key="1">
    <citation type="journal article" date="2019" name="Int. J. Syst. Evol. Microbiol.">
        <title>The Global Catalogue of Microorganisms (GCM) 10K type strain sequencing project: providing services to taxonomists for standard genome sequencing and annotation.</title>
        <authorList>
            <consortium name="The Broad Institute Genomics Platform"/>
            <consortium name="The Broad Institute Genome Sequencing Center for Infectious Disease"/>
            <person name="Wu L."/>
            <person name="Ma J."/>
        </authorList>
    </citation>
    <scope>NUCLEOTIDE SEQUENCE [LARGE SCALE GENOMIC DNA]</scope>
    <source>
        <strain evidence="3">CGMCC-1.15741</strain>
    </source>
</reference>
<feature type="chain" id="PRO_5045181715" description="Lipoprotein" evidence="1">
    <location>
        <begin position="23"/>
        <end position="199"/>
    </location>
</feature>
<feature type="signal peptide" evidence="1">
    <location>
        <begin position="1"/>
        <end position="22"/>
    </location>
</feature>
<organism evidence="2 3">
    <name type="scientific">Ponticaulis profundi</name>
    <dbReference type="NCBI Taxonomy" id="2665222"/>
    <lineage>
        <taxon>Bacteria</taxon>
        <taxon>Pseudomonadati</taxon>
        <taxon>Pseudomonadota</taxon>
        <taxon>Alphaproteobacteria</taxon>
        <taxon>Hyphomonadales</taxon>
        <taxon>Hyphomonadaceae</taxon>
        <taxon>Ponticaulis</taxon>
    </lineage>
</organism>
<keyword evidence="3" id="KW-1185">Reference proteome</keyword>
<dbReference type="EMBL" id="JBHSSW010000001">
    <property type="protein sequence ID" value="MFC6196557.1"/>
    <property type="molecule type" value="Genomic_DNA"/>
</dbReference>
<evidence type="ECO:0000256" key="1">
    <source>
        <dbReference type="SAM" id="SignalP"/>
    </source>
</evidence>
<keyword evidence="1" id="KW-0732">Signal</keyword>
<evidence type="ECO:0000313" key="3">
    <source>
        <dbReference type="Proteomes" id="UP001596303"/>
    </source>
</evidence>
<dbReference type="Proteomes" id="UP001596303">
    <property type="component" value="Unassembled WGS sequence"/>
</dbReference>